<organism evidence="1 2">
    <name type="scientific">Paraburkholderia graminis</name>
    <dbReference type="NCBI Taxonomy" id="60548"/>
    <lineage>
        <taxon>Bacteria</taxon>
        <taxon>Pseudomonadati</taxon>
        <taxon>Pseudomonadota</taxon>
        <taxon>Betaproteobacteria</taxon>
        <taxon>Burkholderiales</taxon>
        <taxon>Burkholderiaceae</taxon>
        <taxon>Paraburkholderia</taxon>
    </lineage>
</organism>
<protein>
    <submittedName>
        <fullName evidence="1">Uncharacterized protein</fullName>
    </submittedName>
</protein>
<name>A0ABD5CM99_9BURK</name>
<proteinExistence type="predicted"/>
<dbReference type="EMBL" id="JAVIZN010000002">
    <property type="protein sequence ID" value="MDR6206449.1"/>
    <property type="molecule type" value="Genomic_DNA"/>
</dbReference>
<dbReference type="Proteomes" id="UP001245184">
    <property type="component" value="Unassembled WGS sequence"/>
</dbReference>
<comment type="caution">
    <text evidence="1">The sequence shown here is derived from an EMBL/GenBank/DDBJ whole genome shotgun (WGS) entry which is preliminary data.</text>
</comment>
<dbReference type="GeneID" id="97006487"/>
<evidence type="ECO:0000313" key="1">
    <source>
        <dbReference type="EMBL" id="MDR6206449.1"/>
    </source>
</evidence>
<accession>A0ABD5CM99</accession>
<dbReference type="AlphaFoldDB" id="A0ABD5CM99"/>
<evidence type="ECO:0000313" key="2">
    <source>
        <dbReference type="Proteomes" id="UP001245184"/>
    </source>
</evidence>
<reference evidence="1 2" key="1">
    <citation type="submission" date="2023-08" db="EMBL/GenBank/DDBJ databases">
        <title>Genome sequencing of plant associated microbes to promote plant fitness in Sorghum bicolor and Oryza sativa.</title>
        <authorList>
            <person name="Coleman-Derr D."/>
        </authorList>
    </citation>
    <scope>NUCLEOTIDE SEQUENCE [LARGE SCALE GENOMIC DNA]</scope>
    <source>
        <strain evidence="1 2">SLBN-33</strain>
    </source>
</reference>
<dbReference type="RefSeq" id="WP_132384603.1">
    <property type="nucleotide sequence ID" value="NZ_ATXV01000012.1"/>
</dbReference>
<sequence>MNPEFAASLVKKAPRGAAIRKPEKAKARKNSVLQKLVRQLLCSGCSLLQLFMGPQHDAFN</sequence>
<gene>
    <name evidence="1" type="ORF">QF025_005169</name>
</gene>